<organism evidence="9 10">
    <name type="scientific">Epilithonimonas arachidiradicis</name>
    <dbReference type="NCBI Taxonomy" id="1617282"/>
    <lineage>
        <taxon>Bacteria</taxon>
        <taxon>Pseudomonadati</taxon>
        <taxon>Bacteroidota</taxon>
        <taxon>Flavobacteriia</taxon>
        <taxon>Flavobacteriales</taxon>
        <taxon>Weeksellaceae</taxon>
        <taxon>Chryseobacterium group</taxon>
        <taxon>Epilithonimonas</taxon>
    </lineage>
</organism>
<dbReference type="EMBL" id="BMCW01000002">
    <property type="protein sequence ID" value="GGG53358.1"/>
    <property type="molecule type" value="Genomic_DNA"/>
</dbReference>
<dbReference type="Pfam" id="PF00132">
    <property type="entry name" value="Hexapep"/>
    <property type="match status" value="1"/>
</dbReference>
<protein>
    <submittedName>
        <fullName evidence="8 9">Acetyltransferase</fullName>
    </submittedName>
</protein>
<reference evidence="8" key="4">
    <citation type="submission" date="2024-05" db="EMBL/GenBank/DDBJ databases">
        <authorList>
            <person name="Sun Q."/>
            <person name="Sedlacek I."/>
        </authorList>
    </citation>
    <scope>NUCLEOTIDE SEQUENCE</scope>
    <source>
        <strain evidence="8">CCM 8490</strain>
    </source>
</reference>
<keyword evidence="4" id="KW-0012">Acyltransferase</keyword>
<evidence type="ECO:0000313" key="9">
    <source>
        <dbReference type="EMBL" id="RKE89000.1"/>
    </source>
</evidence>
<dbReference type="PANTHER" id="PTHR43300:SF7">
    <property type="entry name" value="UDP-N-ACETYLBACILLOSAMINE N-ACETYLTRANSFERASE"/>
    <property type="match status" value="1"/>
</dbReference>
<reference evidence="11" key="3">
    <citation type="journal article" date="2019" name="Int. J. Syst. Evol. Microbiol.">
        <title>The Global Catalogue of Microorganisms (GCM) 10K type strain sequencing project: providing services to taxonomists for standard genome sequencing and annotation.</title>
        <authorList>
            <consortium name="The Broad Institute Genomics Platform"/>
            <consortium name="The Broad Institute Genome Sequencing Center for Infectious Disease"/>
            <person name="Wu L."/>
            <person name="Ma J."/>
        </authorList>
    </citation>
    <scope>NUCLEOTIDE SEQUENCE [LARGE SCALE GENOMIC DNA]</scope>
    <source>
        <strain evidence="11">CCM 8490</strain>
    </source>
</reference>
<feature type="domain" description="PglD N-terminal" evidence="7">
    <location>
        <begin position="5"/>
        <end position="76"/>
    </location>
</feature>
<feature type="binding site" evidence="6">
    <location>
        <position position="159"/>
    </location>
    <ligand>
        <name>acetyl-CoA</name>
        <dbReference type="ChEBI" id="CHEBI:57288"/>
    </ligand>
</feature>
<dbReference type="Proteomes" id="UP000285906">
    <property type="component" value="Unassembled WGS sequence"/>
</dbReference>
<evidence type="ECO:0000313" key="10">
    <source>
        <dbReference type="Proteomes" id="UP000285906"/>
    </source>
</evidence>
<evidence type="ECO:0000259" key="7">
    <source>
        <dbReference type="Pfam" id="PF17836"/>
    </source>
</evidence>
<dbReference type="Gene3D" id="2.160.10.10">
    <property type="entry name" value="Hexapeptide repeat proteins"/>
    <property type="match status" value="1"/>
</dbReference>
<evidence type="ECO:0000313" key="8">
    <source>
        <dbReference type="EMBL" id="GGG53358.1"/>
    </source>
</evidence>
<keyword evidence="11" id="KW-1185">Reference proteome</keyword>
<evidence type="ECO:0000256" key="3">
    <source>
        <dbReference type="ARBA" id="ARBA00022737"/>
    </source>
</evidence>
<dbReference type="InterPro" id="IPR001451">
    <property type="entry name" value="Hexapep"/>
</dbReference>
<dbReference type="InterPro" id="IPR018357">
    <property type="entry name" value="Hexapep_transf_CS"/>
</dbReference>
<keyword evidence="2 9" id="KW-0808">Transferase</keyword>
<comment type="caution">
    <text evidence="9">The sequence shown here is derived from an EMBL/GenBank/DDBJ whole genome shotgun (WGS) entry which is preliminary data.</text>
</comment>
<keyword evidence="3" id="KW-0677">Repeat</keyword>
<dbReference type="InterPro" id="IPR041561">
    <property type="entry name" value="PglD_N"/>
</dbReference>
<dbReference type="Proteomes" id="UP000658202">
    <property type="component" value="Unassembled WGS sequence"/>
</dbReference>
<feature type="site" description="Increases basicity of active site His" evidence="5">
    <location>
        <position position="130"/>
    </location>
</feature>
<feature type="binding site" evidence="6">
    <location>
        <position position="65"/>
    </location>
    <ligand>
        <name>substrate</name>
    </ligand>
</feature>
<evidence type="ECO:0000256" key="1">
    <source>
        <dbReference type="ARBA" id="ARBA00007274"/>
    </source>
</evidence>
<dbReference type="NCBIfam" id="TIGR03570">
    <property type="entry name" value="NeuD_NnaD"/>
    <property type="match status" value="1"/>
</dbReference>
<dbReference type="GO" id="GO:0016746">
    <property type="term" value="F:acyltransferase activity"/>
    <property type="evidence" value="ECO:0007669"/>
    <property type="project" value="UniProtKB-KW"/>
</dbReference>
<dbReference type="RefSeq" id="WP_229728399.1">
    <property type="nucleotide sequence ID" value="NZ_BMCW01000002.1"/>
</dbReference>
<dbReference type="PANTHER" id="PTHR43300">
    <property type="entry name" value="ACETYLTRANSFERASE"/>
    <property type="match status" value="1"/>
</dbReference>
<feature type="active site" description="Proton acceptor" evidence="5">
    <location>
        <position position="129"/>
    </location>
</feature>
<dbReference type="InterPro" id="IPR011004">
    <property type="entry name" value="Trimer_LpxA-like_sf"/>
</dbReference>
<dbReference type="Pfam" id="PF17836">
    <property type="entry name" value="PglD_N"/>
    <property type="match status" value="1"/>
</dbReference>
<reference evidence="8" key="1">
    <citation type="journal article" date="2014" name="Int. J. Syst. Evol. Microbiol.">
        <title>Complete genome of a new Firmicutes species belonging to the dominant human colonic microbiota ('Ruminococcus bicirculans') reveals two chromosomes and a selective capacity to utilize plant glucans.</title>
        <authorList>
            <consortium name="NISC Comparative Sequencing Program"/>
            <person name="Wegmann U."/>
            <person name="Louis P."/>
            <person name="Goesmann A."/>
            <person name="Henrissat B."/>
            <person name="Duncan S.H."/>
            <person name="Flint H.J."/>
        </authorList>
    </citation>
    <scope>NUCLEOTIDE SEQUENCE</scope>
    <source>
        <strain evidence="8">CCM 8490</strain>
    </source>
</reference>
<evidence type="ECO:0000313" key="11">
    <source>
        <dbReference type="Proteomes" id="UP000658202"/>
    </source>
</evidence>
<sequence length="205" mass="21992">MEIKNINILGAGGHAKVVIEIAEELDYKINEIYDQNPEVSKILDYNVSNNLETLTEKENVFFALGNNFNRKSSSQKYHFANFNLVHPSAIISTRTKIGVGNVIMAGVVINSSVKIGSHCIINTSACIDHDCEIEDFVHISPNVALAGNVKIKEGAQVGIGASVKQNITIGSWSVIGAGAVVINDVPENVVVVGNPAKIIKSVVLK</sequence>
<dbReference type="InterPro" id="IPR020019">
    <property type="entry name" value="AcTrfase_PglD-like"/>
</dbReference>
<proteinExistence type="inferred from homology"/>
<gene>
    <name evidence="9" type="ORF">BXY58_1134</name>
    <name evidence="8" type="ORF">GCM10007332_13780</name>
</gene>
<dbReference type="AlphaFoldDB" id="A0A420DBV6"/>
<dbReference type="SUPFAM" id="SSF51161">
    <property type="entry name" value="Trimeric LpxA-like enzymes"/>
    <property type="match status" value="1"/>
</dbReference>
<dbReference type="InterPro" id="IPR050179">
    <property type="entry name" value="Trans_hexapeptide_repeat"/>
</dbReference>
<dbReference type="Gene3D" id="3.40.50.20">
    <property type="match status" value="1"/>
</dbReference>
<dbReference type="PROSITE" id="PS00101">
    <property type="entry name" value="HEXAPEP_TRANSFERASES"/>
    <property type="match status" value="1"/>
</dbReference>
<evidence type="ECO:0000256" key="6">
    <source>
        <dbReference type="PIRSR" id="PIRSR620019-2"/>
    </source>
</evidence>
<dbReference type="CDD" id="cd03360">
    <property type="entry name" value="LbH_AT_putative"/>
    <property type="match status" value="1"/>
</dbReference>
<reference evidence="9 10" key="2">
    <citation type="submission" date="2018-09" db="EMBL/GenBank/DDBJ databases">
        <title>Genomic Encyclopedia of Archaeal and Bacterial Type Strains, Phase II (KMG-II): from individual species to whole genera.</title>
        <authorList>
            <person name="Goeker M."/>
        </authorList>
    </citation>
    <scope>NUCLEOTIDE SEQUENCE [LARGE SCALE GENOMIC DNA]</scope>
    <source>
        <strain evidence="9 10">DSM 27620</strain>
    </source>
</reference>
<evidence type="ECO:0000256" key="4">
    <source>
        <dbReference type="ARBA" id="ARBA00023315"/>
    </source>
</evidence>
<dbReference type="EMBL" id="RAQH01000002">
    <property type="protein sequence ID" value="RKE89000.1"/>
    <property type="molecule type" value="Genomic_DNA"/>
</dbReference>
<accession>A0A420DBV6</accession>
<comment type="similarity">
    <text evidence="1">Belongs to the transferase hexapeptide repeat family.</text>
</comment>
<feature type="binding site" evidence="6">
    <location>
        <position position="138"/>
    </location>
    <ligand>
        <name>acetyl-CoA</name>
        <dbReference type="ChEBI" id="CHEBI:57288"/>
    </ligand>
</feature>
<evidence type="ECO:0000256" key="5">
    <source>
        <dbReference type="PIRSR" id="PIRSR620019-1"/>
    </source>
</evidence>
<evidence type="ECO:0000256" key="2">
    <source>
        <dbReference type="ARBA" id="ARBA00022679"/>
    </source>
</evidence>
<name>A0A420DBV6_9FLAO</name>